<name>A0ABV6YM58_UNCEI</name>
<comment type="similarity">
    <text evidence="1">Belongs to the transposase IS21/IS408/IS1162 family.</text>
</comment>
<proteinExistence type="inferred from homology"/>
<dbReference type="SUPFAM" id="SSF53098">
    <property type="entry name" value="Ribonuclease H-like"/>
    <property type="match status" value="1"/>
</dbReference>
<dbReference type="PANTHER" id="PTHR35004">
    <property type="entry name" value="TRANSPOSASE RV3428C-RELATED"/>
    <property type="match status" value="1"/>
</dbReference>
<dbReference type="InterPro" id="IPR054353">
    <property type="entry name" value="IstA-like_C"/>
</dbReference>
<accession>A0ABV6YM58</accession>
<evidence type="ECO:0000313" key="3">
    <source>
        <dbReference type="EMBL" id="MFC1573427.1"/>
    </source>
</evidence>
<dbReference type="EMBL" id="JBHPKH010000158">
    <property type="protein sequence ID" value="MFC1573427.1"/>
    <property type="molecule type" value="Genomic_DNA"/>
</dbReference>
<evidence type="ECO:0000256" key="1">
    <source>
        <dbReference type="ARBA" id="ARBA00009277"/>
    </source>
</evidence>
<evidence type="ECO:0000259" key="2">
    <source>
        <dbReference type="PROSITE" id="PS50994"/>
    </source>
</evidence>
<dbReference type="Gene3D" id="3.30.420.10">
    <property type="entry name" value="Ribonuclease H-like superfamily/Ribonuclease H"/>
    <property type="match status" value="1"/>
</dbReference>
<comment type="caution">
    <text evidence="3">The sequence shown here is derived from an EMBL/GenBank/DDBJ whole genome shotgun (WGS) entry which is preliminary data.</text>
</comment>
<dbReference type="NCBIfam" id="NF033546">
    <property type="entry name" value="transpos_IS21"/>
    <property type="match status" value="1"/>
</dbReference>
<reference evidence="3 4" key="1">
    <citation type="submission" date="2024-09" db="EMBL/GenBank/DDBJ databases">
        <authorList>
            <person name="D'Angelo T."/>
        </authorList>
    </citation>
    <scope>NUCLEOTIDE SEQUENCE [LARGE SCALE GENOMIC DNA]</scope>
    <source>
        <strain evidence="3">SAG AM-320-E07</strain>
    </source>
</reference>
<gene>
    <name evidence="3" type="primary">istA</name>
    <name evidence="3" type="ORF">ACFL6M_07500</name>
</gene>
<dbReference type="Pfam" id="PF22483">
    <property type="entry name" value="Mu-transpos_C_2"/>
    <property type="match status" value="1"/>
</dbReference>
<keyword evidence="4" id="KW-1185">Reference proteome</keyword>
<dbReference type="InterPro" id="IPR012337">
    <property type="entry name" value="RNaseH-like_sf"/>
</dbReference>
<dbReference type="PANTHER" id="PTHR35004:SF7">
    <property type="entry name" value="INTEGRASE PROTEIN"/>
    <property type="match status" value="1"/>
</dbReference>
<sequence>MLDRDTRMAILHLKRRGHGVRTIARLVQASRNAVRRVLRSGDITVPALEREETLGPHRSWVRELYADCCGNRQRVQEKLAAEGVRVSYSTLTAFCRRHGIGVTQKQRVGRYSFKPGEEMQHDTSPHTVPIAGKRQRLQCASLILCFSRMLFAQVYPRWSRFECKLFLNEALEYFQGAATSCMIDNSSVVIAQGSGADAVVASGMEAFARRFGFCFAAHEIGDANRSGRVERQFHYIENNFYAGRRFDSLIDLNAQLRAWCEKVNRRPKRVLKATPHEAFLIERPALRPLPAYIPEVYDLHTRRVSVEGYVSLHTNRYSVPTALIGRQLEVRETKDHVRIFDGHHLVATHGRIERRLNQRATLPEHHDPARWKKHPPPPLPEEGVLRAAAPELSCLVDELKRRHGGRAVRKMRQLHRIFLDYPIEAITPAVATALEYGLIDLLRIERMILRHLAGDFFRLPPPAEPGREQEE</sequence>
<dbReference type="InterPro" id="IPR036397">
    <property type="entry name" value="RNaseH_sf"/>
</dbReference>
<dbReference type="PROSITE" id="PS50994">
    <property type="entry name" value="INTEGRASE"/>
    <property type="match status" value="1"/>
</dbReference>
<evidence type="ECO:0000313" key="4">
    <source>
        <dbReference type="Proteomes" id="UP001593833"/>
    </source>
</evidence>
<dbReference type="InterPro" id="IPR001584">
    <property type="entry name" value="Integrase_cat-core"/>
</dbReference>
<protein>
    <submittedName>
        <fullName evidence="3">IS21 family transposase</fullName>
    </submittedName>
</protein>
<dbReference type="Proteomes" id="UP001593833">
    <property type="component" value="Unassembled WGS sequence"/>
</dbReference>
<feature type="domain" description="Integrase catalytic" evidence="2">
    <location>
        <begin position="111"/>
        <end position="283"/>
    </location>
</feature>
<organism evidence="3 4">
    <name type="scientific">Eiseniibacteriota bacterium</name>
    <dbReference type="NCBI Taxonomy" id="2212470"/>
    <lineage>
        <taxon>Bacteria</taxon>
        <taxon>Candidatus Eiseniibacteriota</taxon>
    </lineage>
</organism>